<dbReference type="Pfam" id="PF00160">
    <property type="entry name" value="Pro_isomerase"/>
    <property type="match status" value="1"/>
</dbReference>
<dbReference type="InterPro" id="IPR029000">
    <property type="entry name" value="Cyclophilin-like_dom_sf"/>
</dbReference>
<name>A0AAD6KXR1_9ROSI</name>
<comment type="caution">
    <text evidence="2">The sequence shown here is derived from an EMBL/GenBank/DDBJ whole genome shotgun (WGS) entry which is preliminary data.</text>
</comment>
<gene>
    <name evidence="2" type="ORF">OIU84_018897</name>
</gene>
<dbReference type="AlphaFoldDB" id="A0AAD6KXR1"/>
<dbReference type="InterPro" id="IPR002130">
    <property type="entry name" value="Cyclophilin-type_PPIase_dom"/>
</dbReference>
<dbReference type="SUPFAM" id="SSF50891">
    <property type="entry name" value="Cyclophilin-like"/>
    <property type="match status" value="1"/>
</dbReference>
<keyword evidence="3" id="KW-1185">Reference proteome</keyword>
<organism evidence="2 3">
    <name type="scientific">Salix udensis</name>
    <dbReference type="NCBI Taxonomy" id="889485"/>
    <lineage>
        <taxon>Eukaryota</taxon>
        <taxon>Viridiplantae</taxon>
        <taxon>Streptophyta</taxon>
        <taxon>Embryophyta</taxon>
        <taxon>Tracheophyta</taxon>
        <taxon>Spermatophyta</taxon>
        <taxon>Magnoliopsida</taxon>
        <taxon>eudicotyledons</taxon>
        <taxon>Gunneridae</taxon>
        <taxon>Pentapetalae</taxon>
        <taxon>rosids</taxon>
        <taxon>fabids</taxon>
        <taxon>Malpighiales</taxon>
        <taxon>Salicaceae</taxon>
        <taxon>Saliceae</taxon>
        <taxon>Salix</taxon>
    </lineage>
</organism>
<sequence>MGYHFDEGERLKHDAPYLLTTASDYHKYTIGSRFFITSNELHELDGKHVVFGRVVRKLNRFQFAFRRKTFEKKKVKRTQSC</sequence>
<dbReference type="Gene3D" id="2.40.100.10">
    <property type="entry name" value="Cyclophilin-like"/>
    <property type="match status" value="1"/>
</dbReference>
<dbReference type="GO" id="GO:0003755">
    <property type="term" value="F:peptidyl-prolyl cis-trans isomerase activity"/>
    <property type="evidence" value="ECO:0007669"/>
    <property type="project" value="InterPro"/>
</dbReference>
<evidence type="ECO:0000313" key="2">
    <source>
        <dbReference type="EMBL" id="KAJ6431506.1"/>
    </source>
</evidence>
<evidence type="ECO:0000313" key="3">
    <source>
        <dbReference type="Proteomes" id="UP001162972"/>
    </source>
</evidence>
<proteinExistence type="predicted"/>
<dbReference type="PROSITE" id="PS50072">
    <property type="entry name" value="CSA_PPIASE_2"/>
    <property type="match status" value="1"/>
</dbReference>
<reference evidence="2 3" key="1">
    <citation type="journal article" date="2023" name="Int. J. Mol. Sci.">
        <title>De Novo Assembly and Annotation of 11 Diverse Shrub Willow (Salix) Genomes Reveals Novel Gene Organization in Sex-Linked Regions.</title>
        <authorList>
            <person name="Hyden B."/>
            <person name="Feng K."/>
            <person name="Yates T.B."/>
            <person name="Jawdy S."/>
            <person name="Cereghino C."/>
            <person name="Smart L.B."/>
            <person name="Muchero W."/>
        </authorList>
    </citation>
    <scope>NUCLEOTIDE SEQUENCE [LARGE SCALE GENOMIC DNA]</scope>
    <source>
        <tissue evidence="2">Shoot tip</tissue>
    </source>
</reference>
<dbReference type="EMBL" id="JAPFFJ010000003">
    <property type="protein sequence ID" value="KAJ6431506.1"/>
    <property type="molecule type" value="Genomic_DNA"/>
</dbReference>
<protein>
    <recommendedName>
        <fullName evidence="1">PPIase cyclophilin-type domain-containing protein</fullName>
    </recommendedName>
</protein>
<feature type="domain" description="PPIase cyclophilin-type" evidence="1">
    <location>
        <begin position="6"/>
        <end position="59"/>
    </location>
</feature>
<accession>A0AAD6KXR1</accession>
<dbReference type="Proteomes" id="UP001162972">
    <property type="component" value="Chromosome 10"/>
</dbReference>
<evidence type="ECO:0000259" key="1">
    <source>
        <dbReference type="PROSITE" id="PS50072"/>
    </source>
</evidence>